<dbReference type="InterPro" id="IPR036291">
    <property type="entry name" value="NAD(P)-bd_dom_sf"/>
</dbReference>
<evidence type="ECO:0000259" key="1">
    <source>
        <dbReference type="Pfam" id="PF01370"/>
    </source>
</evidence>
<evidence type="ECO:0000313" key="2">
    <source>
        <dbReference type="EMBL" id="SDI80816.1"/>
    </source>
</evidence>
<dbReference type="STRING" id="555512.SAMN04487993_1010122"/>
<accession>A0A1G8NLD9</accession>
<dbReference type="PANTHER" id="PTHR48079">
    <property type="entry name" value="PROTEIN YEEZ"/>
    <property type="match status" value="1"/>
</dbReference>
<dbReference type="SUPFAM" id="SSF51735">
    <property type="entry name" value="NAD(P)-binding Rossmann-fold domains"/>
    <property type="match status" value="1"/>
</dbReference>
<sequence length="322" mass="33894">MGDVTRLLLTGATGFVGRAVLSQARAQGLEVVAVTRGTPPAAWTEAGVIPCCADLADPAAIPVLRAALRGVGAVIHCAAHLGSDEGAVTAATTLGTRHLLAAMAGQSARLVLVSSIAVYDYTKLAPGGTVTEATPLEQPDTARDAYVAGKLRQEAMCRDAGHPLWILRPGAIFGEGRTWNAHLGVSLGPLLIAMGQGGELPLAHVDHVARRLVRAAGIAPQGVEVLNLVDADRPDRARFLRAHRLSGWPRLVLPLPWPVVLPVARLLAPLGPRLPGLLREPVLRARILPLRYDARALVRRLGPLDQPRFEALMAAALKEGAA</sequence>
<protein>
    <submittedName>
        <fullName evidence="2">NAD(P)H-binding</fullName>
    </submittedName>
</protein>
<dbReference type="GO" id="GO:0005737">
    <property type="term" value="C:cytoplasm"/>
    <property type="evidence" value="ECO:0007669"/>
    <property type="project" value="TreeGrafter"/>
</dbReference>
<name>A0A1G8NLD9_9RHOB</name>
<feature type="domain" description="NAD-dependent epimerase/dehydratase" evidence="1">
    <location>
        <begin position="8"/>
        <end position="177"/>
    </location>
</feature>
<dbReference type="PANTHER" id="PTHR48079:SF6">
    <property type="entry name" value="NAD(P)-BINDING DOMAIN-CONTAINING PROTEIN-RELATED"/>
    <property type="match status" value="1"/>
</dbReference>
<reference evidence="3" key="1">
    <citation type="submission" date="2016-10" db="EMBL/GenBank/DDBJ databases">
        <authorList>
            <person name="Varghese N."/>
            <person name="Submissions S."/>
        </authorList>
    </citation>
    <scope>NUCLEOTIDE SEQUENCE [LARGE SCALE GENOMIC DNA]</scope>
    <source>
        <strain evidence="3">DSM 26424</strain>
    </source>
</reference>
<proteinExistence type="predicted"/>
<evidence type="ECO:0000313" key="3">
    <source>
        <dbReference type="Proteomes" id="UP000199093"/>
    </source>
</evidence>
<dbReference type="GO" id="GO:0004029">
    <property type="term" value="F:aldehyde dehydrogenase (NAD+) activity"/>
    <property type="evidence" value="ECO:0007669"/>
    <property type="project" value="TreeGrafter"/>
</dbReference>
<dbReference type="RefSeq" id="WP_089847663.1">
    <property type="nucleotide sequence ID" value="NZ_FNEJ01000010.1"/>
</dbReference>
<gene>
    <name evidence="2" type="ORF">SAMN04487993_1010122</name>
</gene>
<dbReference type="Gene3D" id="3.40.50.720">
    <property type="entry name" value="NAD(P)-binding Rossmann-like Domain"/>
    <property type="match status" value="1"/>
</dbReference>
<dbReference type="InterPro" id="IPR051783">
    <property type="entry name" value="NAD(P)-dependent_oxidoreduct"/>
</dbReference>
<keyword evidence="3" id="KW-1185">Reference proteome</keyword>
<dbReference type="OrthoDB" id="7836994at2"/>
<organism evidence="2 3">
    <name type="scientific">Salipiger marinus</name>
    <dbReference type="NCBI Taxonomy" id="555512"/>
    <lineage>
        <taxon>Bacteria</taxon>
        <taxon>Pseudomonadati</taxon>
        <taxon>Pseudomonadota</taxon>
        <taxon>Alphaproteobacteria</taxon>
        <taxon>Rhodobacterales</taxon>
        <taxon>Roseobacteraceae</taxon>
        <taxon>Salipiger</taxon>
    </lineage>
</organism>
<dbReference type="Proteomes" id="UP000199093">
    <property type="component" value="Unassembled WGS sequence"/>
</dbReference>
<dbReference type="EMBL" id="FNEJ01000010">
    <property type="protein sequence ID" value="SDI80816.1"/>
    <property type="molecule type" value="Genomic_DNA"/>
</dbReference>
<dbReference type="Pfam" id="PF01370">
    <property type="entry name" value="Epimerase"/>
    <property type="match status" value="1"/>
</dbReference>
<dbReference type="AlphaFoldDB" id="A0A1G8NLD9"/>
<dbReference type="InterPro" id="IPR001509">
    <property type="entry name" value="Epimerase_deHydtase"/>
</dbReference>